<dbReference type="GO" id="GO:0005770">
    <property type="term" value="C:late endosome"/>
    <property type="evidence" value="ECO:0007669"/>
    <property type="project" value="TreeGrafter"/>
</dbReference>
<dbReference type="Proteomes" id="UP000756346">
    <property type="component" value="Unassembled WGS sequence"/>
</dbReference>
<keyword evidence="3" id="KW-1185">Reference proteome</keyword>
<dbReference type="InterPro" id="IPR036188">
    <property type="entry name" value="FAD/NAD-bd_sf"/>
</dbReference>
<name>A0A9P9BUI5_9PEZI</name>
<evidence type="ECO:0000313" key="2">
    <source>
        <dbReference type="EMBL" id="KAH7037514.1"/>
    </source>
</evidence>
<evidence type="ECO:0000313" key="3">
    <source>
        <dbReference type="Proteomes" id="UP000756346"/>
    </source>
</evidence>
<protein>
    <submittedName>
        <fullName evidence="2">FAD dependent oxidoreductase</fullName>
    </submittedName>
</protein>
<dbReference type="Pfam" id="PF01266">
    <property type="entry name" value="DAO"/>
    <property type="match status" value="1"/>
</dbReference>
<feature type="domain" description="FAD dependent oxidoreductase" evidence="1">
    <location>
        <begin position="5"/>
        <end position="406"/>
    </location>
</feature>
<proteinExistence type="predicted"/>
<reference evidence="2" key="1">
    <citation type="journal article" date="2021" name="Nat. Commun.">
        <title>Genetic determinants of endophytism in the Arabidopsis root mycobiome.</title>
        <authorList>
            <person name="Mesny F."/>
            <person name="Miyauchi S."/>
            <person name="Thiergart T."/>
            <person name="Pickel B."/>
            <person name="Atanasova L."/>
            <person name="Karlsson M."/>
            <person name="Huettel B."/>
            <person name="Barry K.W."/>
            <person name="Haridas S."/>
            <person name="Chen C."/>
            <person name="Bauer D."/>
            <person name="Andreopoulos W."/>
            <person name="Pangilinan J."/>
            <person name="LaButti K."/>
            <person name="Riley R."/>
            <person name="Lipzen A."/>
            <person name="Clum A."/>
            <person name="Drula E."/>
            <person name="Henrissat B."/>
            <person name="Kohler A."/>
            <person name="Grigoriev I.V."/>
            <person name="Martin F.M."/>
            <person name="Hacquard S."/>
        </authorList>
    </citation>
    <scope>NUCLEOTIDE SEQUENCE</scope>
    <source>
        <strain evidence="2">MPI-CAGE-CH-0230</strain>
    </source>
</reference>
<dbReference type="OrthoDB" id="498204at2759"/>
<dbReference type="GO" id="GO:0005829">
    <property type="term" value="C:cytosol"/>
    <property type="evidence" value="ECO:0007669"/>
    <property type="project" value="GOC"/>
</dbReference>
<dbReference type="PANTHER" id="PTHR13847">
    <property type="entry name" value="SARCOSINE DEHYDROGENASE-RELATED"/>
    <property type="match status" value="1"/>
</dbReference>
<sequence length="422" mass="44201">MNNTVILGAGIVGVSTAYYLSKHQPGSTIHLVEASPELFASASGKAAGFLARDWFPPASTELGALSFEEHRRLAEQDDGARTWGYSKSTSLSLAFGKGRSVAKKGGGDRADAASRTALAGVDDAQKVESSNIPSWLRRTEGDAVEVIGEEGSVAQVDPLALCQHLLRQCLDAGVHLHHPASAISIQTDVRDELSSVCIADTTSSTETDVPCTTIVIAAGAWSPRVFSTLFPKSTASIPVSSLAGYSLVFKSPRWTAENEEHGCHAVFVSGGRATYSPEIFSRVGGQIYIAGLNSPGEPLPELPTDSAAGMSKQAIATLRDTAKEVAGLSGTDNAHHVDDLEVVREGLCFRPVTNRGTPILCRIPDAKLGEGVSTRPGPEGGVYVAAGHGPWGISLSLGTGKVMAEMIRGKELSADISGLDIR</sequence>
<dbReference type="GeneID" id="70182280"/>
<organism evidence="2 3">
    <name type="scientific">Microdochium trichocladiopsis</name>
    <dbReference type="NCBI Taxonomy" id="1682393"/>
    <lineage>
        <taxon>Eukaryota</taxon>
        <taxon>Fungi</taxon>
        <taxon>Dikarya</taxon>
        <taxon>Ascomycota</taxon>
        <taxon>Pezizomycotina</taxon>
        <taxon>Sordariomycetes</taxon>
        <taxon>Xylariomycetidae</taxon>
        <taxon>Xylariales</taxon>
        <taxon>Microdochiaceae</taxon>
        <taxon>Microdochium</taxon>
    </lineage>
</organism>
<dbReference type="RefSeq" id="XP_046016635.1">
    <property type="nucleotide sequence ID" value="XM_046152734.1"/>
</dbReference>
<dbReference type="PANTHER" id="PTHR13847:SF185">
    <property type="entry name" value="FAD DEPENDENT OXIDOREDUCTASE SUPERFAMILY (AFU_ORTHOLOGUE AFUA_3G02360)"/>
    <property type="match status" value="1"/>
</dbReference>
<gene>
    <name evidence="2" type="ORF">B0I36DRAFT_314222</name>
</gene>
<dbReference type="SUPFAM" id="SSF51905">
    <property type="entry name" value="FAD/NAD(P)-binding domain"/>
    <property type="match status" value="1"/>
</dbReference>
<dbReference type="AlphaFoldDB" id="A0A9P9BUI5"/>
<dbReference type="GO" id="GO:0042147">
    <property type="term" value="P:retrograde transport, endosome to Golgi"/>
    <property type="evidence" value="ECO:0007669"/>
    <property type="project" value="TreeGrafter"/>
</dbReference>
<dbReference type="Gene3D" id="3.30.9.10">
    <property type="entry name" value="D-Amino Acid Oxidase, subunit A, domain 2"/>
    <property type="match status" value="1"/>
</dbReference>
<evidence type="ECO:0000259" key="1">
    <source>
        <dbReference type="Pfam" id="PF01266"/>
    </source>
</evidence>
<dbReference type="InterPro" id="IPR006076">
    <property type="entry name" value="FAD-dep_OxRdtase"/>
</dbReference>
<dbReference type="EMBL" id="JAGTJQ010000002">
    <property type="protein sequence ID" value="KAH7037514.1"/>
    <property type="molecule type" value="Genomic_DNA"/>
</dbReference>
<dbReference type="Gene3D" id="3.50.50.60">
    <property type="entry name" value="FAD/NAD(P)-binding domain"/>
    <property type="match status" value="1"/>
</dbReference>
<accession>A0A9P9BUI5</accession>
<comment type="caution">
    <text evidence="2">The sequence shown here is derived from an EMBL/GenBank/DDBJ whole genome shotgun (WGS) entry which is preliminary data.</text>
</comment>